<protein>
    <recommendedName>
        <fullName evidence="4">Streptomyces killer toxin-like beta/gamma crystallin domain-containing protein</fullName>
    </recommendedName>
</protein>
<dbReference type="RefSeq" id="WP_030824998.1">
    <property type="nucleotide sequence ID" value="NZ_LGCN01000214.1"/>
</dbReference>
<dbReference type="InterPro" id="IPR006311">
    <property type="entry name" value="TAT_signal"/>
</dbReference>
<keyword evidence="3" id="KW-1185">Reference proteome</keyword>
<reference evidence="2 3" key="1">
    <citation type="submission" date="2015-07" db="EMBL/GenBank/DDBJ databases">
        <authorList>
            <person name="Noorani M."/>
        </authorList>
    </citation>
    <scope>NUCLEOTIDE SEQUENCE [LARGE SCALE GENOMIC DNA]</scope>
    <source>
        <strain evidence="2 3">NRRL B-24567</strain>
    </source>
</reference>
<dbReference type="Proteomes" id="UP000037773">
    <property type="component" value="Unassembled WGS sequence"/>
</dbReference>
<dbReference type="PROSITE" id="PS51318">
    <property type="entry name" value="TAT"/>
    <property type="match status" value="1"/>
</dbReference>
<dbReference type="InterPro" id="IPR015791">
    <property type="entry name" value="Antimic/Inh_G_crystallin-like"/>
</dbReference>
<dbReference type="PATRIC" id="fig|36816.3.peg.5524"/>
<evidence type="ECO:0000313" key="3">
    <source>
        <dbReference type="Proteomes" id="UP000037773"/>
    </source>
</evidence>
<keyword evidence="1" id="KW-0732">Signal</keyword>
<comment type="caution">
    <text evidence="2">The sequence shown here is derived from an EMBL/GenBank/DDBJ whole genome shotgun (WGS) entry which is preliminary data.</text>
</comment>
<evidence type="ECO:0000256" key="1">
    <source>
        <dbReference type="SAM" id="SignalP"/>
    </source>
</evidence>
<dbReference type="EMBL" id="LGCN01000214">
    <property type="protein sequence ID" value="KOT34995.1"/>
    <property type="molecule type" value="Genomic_DNA"/>
</dbReference>
<sequence>MKSRSQRLALSALTAAALTAALPAAPAFATDEVDCGAATELVRMTYSQNGAEHTRCWKDPGSVSLNQEGVTSFSSGAEEVVVFWTTGQGWNVDVLEPHTSAPFAGADTYRVFGFQVR</sequence>
<feature type="chain" id="PRO_5005840276" description="Streptomyces killer toxin-like beta/gamma crystallin domain-containing protein" evidence="1">
    <location>
        <begin position="30"/>
        <end position="117"/>
    </location>
</feature>
<name>A0A0M9X712_9ACTN</name>
<proteinExistence type="predicted"/>
<organism evidence="2 3">
    <name type="scientific">Streptomyces caelestis</name>
    <dbReference type="NCBI Taxonomy" id="36816"/>
    <lineage>
        <taxon>Bacteria</taxon>
        <taxon>Bacillati</taxon>
        <taxon>Actinomycetota</taxon>
        <taxon>Actinomycetes</taxon>
        <taxon>Kitasatosporales</taxon>
        <taxon>Streptomycetaceae</taxon>
        <taxon>Streptomyces</taxon>
    </lineage>
</organism>
<dbReference type="OrthoDB" id="4307170at2"/>
<evidence type="ECO:0008006" key="4">
    <source>
        <dbReference type="Google" id="ProtNLM"/>
    </source>
</evidence>
<feature type="signal peptide" evidence="1">
    <location>
        <begin position="1"/>
        <end position="29"/>
    </location>
</feature>
<evidence type="ECO:0000313" key="2">
    <source>
        <dbReference type="EMBL" id="KOT34995.1"/>
    </source>
</evidence>
<dbReference type="Gene3D" id="2.60.20.30">
    <property type="match status" value="1"/>
</dbReference>
<gene>
    <name evidence="2" type="ORF">ADK41_25590</name>
</gene>
<dbReference type="AlphaFoldDB" id="A0A0M9X712"/>
<accession>A0A0M9X712</accession>